<keyword evidence="4" id="KW-0812">Transmembrane</keyword>
<reference evidence="7 8" key="1">
    <citation type="submission" date="2022-12" db="EMBL/GenBank/DDBJ databases">
        <title>Chromosome-level genome of Tegillarca granosa.</title>
        <authorList>
            <person name="Kim J."/>
        </authorList>
    </citation>
    <scope>NUCLEOTIDE SEQUENCE [LARGE SCALE GENOMIC DNA]</scope>
    <source>
        <strain evidence="7">Teg-2019</strain>
        <tissue evidence="7">Adductor muscle</tissue>
    </source>
</reference>
<keyword evidence="4" id="KW-1133">Transmembrane helix</keyword>
<keyword evidence="3" id="KW-0904">Protein phosphatase</keyword>
<dbReference type="Pfam" id="PF00041">
    <property type="entry name" value="fn3"/>
    <property type="match status" value="3"/>
</dbReference>
<dbReference type="InterPro" id="IPR000242">
    <property type="entry name" value="PTP_cat"/>
</dbReference>
<keyword evidence="4" id="KW-0472">Membrane</keyword>
<dbReference type="Gene3D" id="3.90.190.10">
    <property type="entry name" value="Protein tyrosine phosphatase superfamily"/>
    <property type="match status" value="1"/>
</dbReference>
<dbReference type="InterPro" id="IPR036116">
    <property type="entry name" value="FN3_sf"/>
</dbReference>
<proteinExistence type="predicted"/>
<dbReference type="EMBL" id="JARBDR010000337">
    <property type="protein sequence ID" value="KAJ8314615.1"/>
    <property type="molecule type" value="Genomic_DNA"/>
</dbReference>
<dbReference type="EC" id="3.1.3.48" evidence="1"/>
<evidence type="ECO:0000259" key="5">
    <source>
        <dbReference type="PROSITE" id="PS50055"/>
    </source>
</evidence>
<evidence type="ECO:0000256" key="4">
    <source>
        <dbReference type="SAM" id="Phobius"/>
    </source>
</evidence>
<gene>
    <name evidence="7" type="ORF">KUTeg_006765</name>
</gene>
<organism evidence="7 8">
    <name type="scientific">Tegillarca granosa</name>
    <name type="common">Malaysian cockle</name>
    <name type="synonym">Anadara granosa</name>
    <dbReference type="NCBI Taxonomy" id="220873"/>
    <lineage>
        <taxon>Eukaryota</taxon>
        <taxon>Metazoa</taxon>
        <taxon>Spiralia</taxon>
        <taxon>Lophotrochozoa</taxon>
        <taxon>Mollusca</taxon>
        <taxon>Bivalvia</taxon>
        <taxon>Autobranchia</taxon>
        <taxon>Pteriomorphia</taxon>
        <taxon>Arcoida</taxon>
        <taxon>Arcoidea</taxon>
        <taxon>Arcidae</taxon>
        <taxon>Tegillarca</taxon>
    </lineage>
</organism>
<keyword evidence="2" id="KW-0677">Repeat</keyword>
<name>A0ABQ9FB95_TEGGR</name>
<feature type="domain" description="Tyrosine-protein phosphatase" evidence="5">
    <location>
        <begin position="946"/>
        <end position="1034"/>
    </location>
</feature>
<evidence type="ECO:0000256" key="3">
    <source>
        <dbReference type="ARBA" id="ARBA00022912"/>
    </source>
</evidence>
<dbReference type="InterPro" id="IPR050713">
    <property type="entry name" value="RTP_Phos/Ushers"/>
</dbReference>
<dbReference type="SUPFAM" id="SSF49265">
    <property type="entry name" value="Fibronectin type III"/>
    <property type="match status" value="4"/>
</dbReference>
<evidence type="ECO:0000256" key="1">
    <source>
        <dbReference type="ARBA" id="ARBA00013064"/>
    </source>
</evidence>
<dbReference type="PROSITE" id="PS50853">
    <property type="entry name" value="FN3"/>
    <property type="match status" value="4"/>
</dbReference>
<feature type="domain" description="Fibronectin type-III" evidence="6">
    <location>
        <begin position="276"/>
        <end position="371"/>
    </location>
</feature>
<dbReference type="InterPro" id="IPR029021">
    <property type="entry name" value="Prot-tyrosine_phosphatase-like"/>
</dbReference>
<feature type="domain" description="Fibronectin type-III" evidence="6">
    <location>
        <begin position="640"/>
        <end position="741"/>
    </location>
</feature>
<feature type="domain" description="Fibronectin type-III" evidence="6">
    <location>
        <begin position="138"/>
        <end position="227"/>
    </location>
</feature>
<dbReference type="PROSITE" id="PS50055">
    <property type="entry name" value="TYR_PHOSPHATASE_PTP"/>
    <property type="match status" value="1"/>
</dbReference>
<keyword evidence="8" id="KW-1185">Reference proteome</keyword>
<protein>
    <recommendedName>
        <fullName evidence="1">protein-tyrosine-phosphatase</fullName>
        <ecNumber evidence="1">3.1.3.48</ecNumber>
    </recommendedName>
</protein>
<evidence type="ECO:0000313" key="7">
    <source>
        <dbReference type="EMBL" id="KAJ8314615.1"/>
    </source>
</evidence>
<dbReference type="Pfam" id="PF18861">
    <property type="entry name" value="PTP_tm"/>
    <property type="match status" value="1"/>
</dbReference>
<keyword evidence="3" id="KW-0378">Hydrolase</keyword>
<dbReference type="InterPro" id="IPR041201">
    <property type="entry name" value="PTPRJ_TM"/>
</dbReference>
<sequence length="1081" mass="120176">MNTSLTFTWDPVANGSLEYYEIGITPKETSTVSPVCNGFEYFTVPNPPEGLSINASGGRSLDVTWSRPSLGHVERYIVTLYPPTENSSKVQTVTVTSTHYKFTGLHPGQTYRITVVSESGYVQSSAISDYGITFPSTVAELFIDEVGTDSINISWSKPEGTVFDTYRLTIYPAHTTSPISIPQSSGILHHNFVGLNPGTIYNVTVQTIVNHSSSDQAQVTVITIPLPVQDLNASTHDSNSLYVEWRTPAIIQQEFFVVFNDMTANSTWETVNKTTKPKPITNLSAVLVGRNVQLSWQPGNDSMQDHYYIWYRPTLVTFGSTWYQKATTSESYLLTDMFPGQQYEILIFAVSYGEMSSQKTTYVQIQKTNTSSFTLQWIYDANSTYVDHWSVEYQSYNNGPMQSTTVPSMSAGLDDSVIVTLGSLVSGETYKVVIRSIVQNSSSEKVEVNVTIRPNVMTSLSEDVYTTSSAISLTYSAATNFFQYYIFHITNMSSIQPIKKDKSDLNRSILFTGLEGGTLYQVSVVTVSGDQISDPKYINLQTYPNIPHVENTRTPYSINITLNRHKDQGFLDHVVVGCHLNGVSCGTSTQVASSDMSPITAFFDKLTPYTKYAFQIIAVAGSKNDSLYLEIWTLQTAPSAVQNLHAAETNKLTVNLSWSPPLEKNGELTAYLVSYTGVMGGHTDDTGSRNVTVSADMVSQDMSLQFTQLKAGFTYTFQVHAKTITYGEVAKVTLTMKTYAPVFKDGVTVASATPKKITDKSITAVTPSTIVVNFTNAFSDQYGDIIQYTVIVATDTSNKYTDTHVLPGYKAFQNDPSLKAYQAISNCSEFFLQESTCGGKFRIHKRSAVNVEYKVFEIGTEANCKDIYCNGPLRQQTKYFIKLRAYTTGGYSDTEYSEPIITGVVEETVNAAPIVVSILLAVVVIVVAIVIFIIFRRKMREKSNMYRQGNSNILTPRSSLTSSRKNHAVSVMDFREHIKMMSADSDFKYAEEFEEKCDQYWPTGTDAMFYGDLQVAALNETKFPSWSITEFKLSLQQYVCIHQCILCVVDGREDEHIYQNAGVANAAYEVHDKGLVFFSAL</sequence>
<evidence type="ECO:0000259" key="6">
    <source>
        <dbReference type="PROSITE" id="PS50853"/>
    </source>
</evidence>
<evidence type="ECO:0000313" key="8">
    <source>
        <dbReference type="Proteomes" id="UP001217089"/>
    </source>
</evidence>
<feature type="transmembrane region" description="Helical" evidence="4">
    <location>
        <begin position="914"/>
        <end position="935"/>
    </location>
</feature>
<feature type="domain" description="Fibronectin type-III" evidence="6">
    <location>
        <begin position="47"/>
        <end position="137"/>
    </location>
</feature>
<evidence type="ECO:0000256" key="2">
    <source>
        <dbReference type="ARBA" id="ARBA00022737"/>
    </source>
</evidence>
<dbReference type="Gene3D" id="2.60.40.10">
    <property type="entry name" value="Immunoglobulins"/>
    <property type="match status" value="7"/>
</dbReference>
<dbReference type="SUPFAM" id="SSF52799">
    <property type="entry name" value="(Phosphotyrosine protein) phosphatases II"/>
    <property type="match status" value="1"/>
</dbReference>
<dbReference type="PANTHER" id="PTHR46957:SF3">
    <property type="entry name" value="CYTOKINE RECEPTOR"/>
    <property type="match status" value="1"/>
</dbReference>
<dbReference type="CDD" id="cd00063">
    <property type="entry name" value="FN3"/>
    <property type="match status" value="4"/>
</dbReference>
<dbReference type="InterPro" id="IPR003961">
    <property type="entry name" value="FN3_dom"/>
</dbReference>
<accession>A0ABQ9FB95</accession>
<dbReference type="Proteomes" id="UP001217089">
    <property type="component" value="Unassembled WGS sequence"/>
</dbReference>
<dbReference type="SMART" id="SM00060">
    <property type="entry name" value="FN3"/>
    <property type="match status" value="8"/>
</dbReference>
<dbReference type="InterPro" id="IPR013783">
    <property type="entry name" value="Ig-like_fold"/>
</dbReference>
<comment type="caution">
    <text evidence="7">The sequence shown here is derived from an EMBL/GenBank/DDBJ whole genome shotgun (WGS) entry which is preliminary data.</text>
</comment>
<dbReference type="PANTHER" id="PTHR46957">
    <property type="entry name" value="CYTOKINE RECEPTOR"/>
    <property type="match status" value="1"/>
</dbReference>